<keyword evidence="2" id="KW-0472">Membrane</keyword>
<evidence type="ECO:0000259" key="3">
    <source>
        <dbReference type="PROSITE" id="PS51782"/>
    </source>
</evidence>
<keyword evidence="2" id="KW-0812">Transmembrane</keyword>
<evidence type="ECO:0000256" key="1">
    <source>
        <dbReference type="SAM" id="MobiDB-lite"/>
    </source>
</evidence>
<dbReference type="InterPro" id="IPR018392">
    <property type="entry name" value="LysM"/>
</dbReference>
<gene>
    <name evidence="4" type="ORF">FOF52_10740</name>
</gene>
<evidence type="ECO:0000313" key="5">
    <source>
        <dbReference type="Proteomes" id="UP000832041"/>
    </source>
</evidence>
<feature type="domain" description="LysM" evidence="3">
    <location>
        <begin position="127"/>
        <end position="176"/>
    </location>
</feature>
<feature type="transmembrane region" description="Helical" evidence="2">
    <location>
        <begin position="83"/>
        <end position="109"/>
    </location>
</feature>
<name>A0ABY4L125_THEAE</name>
<sequence length="179" mass="18964">MSQTALPYAPTPSAAVRAPRRSAGDADATRGGPGADPYDWSQEVPEWTPDSAPTGRRETAVPGRRRPRPVPAGPPRLTRRGRIVLCCLLGTAAAAGCGLLAVTLVTLGASTADASTENFLHLPERSHTVVVNEGDTLWEIAERVRPSEDPRKTVDEIVELNGLTGPVLEPGQELLLPAH</sequence>
<accession>A0ABY4L125</accession>
<dbReference type="SUPFAM" id="SSF54106">
    <property type="entry name" value="LysM domain"/>
    <property type="match status" value="1"/>
</dbReference>
<dbReference type="SMART" id="SM00257">
    <property type="entry name" value="LysM"/>
    <property type="match status" value="1"/>
</dbReference>
<organism evidence="4 5">
    <name type="scientific">Thermobifida alba</name>
    <name type="common">Thermomonospora alba</name>
    <dbReference type="NCBI Taxonomy" id="53522"/>
    <lineage>
        <taxon>Bacteria</taxon>
        <taxon>Bacillati</taxon>
        <taxon>Actinomycetota</taxon>
        <taxon>Actinomycetes</taxon>
        <taxon>Streptosporangiales</taxon>
        <taxon>Nocardiopsidaceae</taxon>
        <taxon>Thermobifida</taxon>
    </lineage>
</organism>
<feature type="region of interest" description="Disordered" evidence="1">
    <location>
        <begin position="1"/>
        <end position="75"/>
    </location>
</feature>
<keyword evidence="5" id="KW-1185">Reference proteome</keyword>
<dbReference type="EMBL" id="CP051627">
    <property type="protein sequence ID" value="UPT21376.1"/>
    <property type="molecule type" value="Genomic_DNA"/>
</dbReference>
<dbReference type="Pfam" id="PF01476">
    <property type="entry name" value="LysM"/>
    <property type="match status" value="1"/>
</dbReference>
<evidence type="ECO:0000313" key="4">
    <source>
        <dbReference type="EMBL" id="UPT21376.1"/>
    </source>
</evidence>
<evidence type="ECO:0000256" key="2">
    <source>
        <dbReference type="SAM" id="Phobius"/>
    </source>
</evidence>
<dbReference type="Proteomes" id="UP000832041">
    <property type="component" value="Chromosome"/>
</dbReference>
<dbReference type="RefSeq" id="WP_248593684.1">
    <property type="nucleotide sequence ID" value="NZ_BAABEB010000002.1"/>
</dbReference>
<proteinExistence type="predicted"/>
<protein>
    <submittedName>
        <fullName evidence="4">LysM peptidoglycan-binding domain-containing protein</fullName>
    </submittedName>
</protein>
<dbReference type="Gene3D" id="3.10.350.10">
    <property type="entry name" value="LysM domain"/>
    <property type="match status" value="1"/>
</dbReference>
<keyword evidence="2" id="KW-1133">Transmembrane helix</keyword>
<dbReference type="PROSITE" id="PS51782">
    <property type="entry name" value="LYSM"/>
    <property type="match status" value="1"/>
</dbReference>
<reference evidence="4 5" key="1">
    <citation type="submission" date="2020-04" db="EMBL/GenBank/DDBJ databases">
        <title>Thermobifida alba genome sequencing and assembly.</title>
        <authorList>
            <person name="Luzics S."/>
            <person name="Horvath B."/>
            <person name="Nagy I."/>
            <person name="Toth A."/>
            <person name="Nagy I."/>
            <person name="Kukolya J."/>
        </authorList>
    </citation>
    <scope>NUCLEOTIDE SEQUENCE [LARGE SCALE GENOMIC DNA]</scope>
    <source>
        <strain evidence="4 5">DSM 43795</strain>
    </source>
</reference>
<dbReference type="CDD" id="cd00118">
    <property type="entry name" value="LysM"/>
    <property type="match status" value="1"/>
</dbReference>
<dbReference type="InterPro" id="IPR036779">
    <property type="entry name" value="LysM_dom_sf"/>
</dbReference>